<proteinExistence type="inferred from homology"/>
<dbReference type="Pfam" id="PF00005">
    <property type="entry name" value="ABC_tran"/>
    <property type="match status" value="1"/>
</dbReference>
<dbReference type="PROSITE" id="PS50893">
    <property type="entry name" value="ABC_TRANSPORTER_2"/>
    <property type="match status" value="1"/>
</dbReference>
<evidence type="ECO:0000256" key="3">
    <source>
        <dbReference type="ARBA" id="ARBA00022741"/>
    </source>
</evidence>
<comment type="similarity">
    <text evidence="1">Belongs to the ABC transporter superfamily.</text>
</comment>
<protein>
    <recommendedName>
        <fullName evidence="5">ABC transporter domain-containing protein</fullName>
    </recommendedName>
</protein>
<evidence type="ECO:0000256" key="2">
    <source>
        <dbReference type="ARBA" id="ARBA00022448"/>
    </source>
</evidence>
<dbReference type="InterPro" id="IPR027417">
    <property type="entry name" value="P-loop_NTPase"/>
</dbReference>
<accession>A0ABP8NTC7</accession>
<organism evidence="6 7">
    <name type="scientific">Novipirellula rosea</name>
    <dbReference type="NCBI Taxonomy" id="1031540"/>
    <lineage>
        <taxon>Bacteria</taxon>
        <taxon>Pseudomonadati</taxon>
        <taxon>Planctomycetota</taxon>
        <taxon>Planctomycetia</taxon>
        <taxon>Pirellulales</taxon>
        <taxon>Pirellulaceae</taxon>
        <taxon>Novipirellula</taxon>
    </lineage>
</organism>
<comment type="caution">
    <text evidence="6">The sequence shown here is derived from an EMBL/GenBank/DDBJ whole genome shotgun (WGS) entry which is preliminary data.</text>
</comment>
<dbReference type="CDD" id="cd03230">
    <property type="entry name" value="ABC_DR_subfamily_A"/>
    <property type="match status" value="1"/>
</dbReference>
<reference evidence="7" key="1">
    <citation type="journal article" date="2019" name="Int. J. Syst. Evol. Microbiol.">
        <title>The Global Catalogue of Microorganisms (GCM) 10K type strain sequencing project: providing services to taxonomists for standard genome sequencing and annotation.</title>
        <authorList>
            <consortium name="The Broad Institute Genomics Platform"/>
            <consortium name="The Broad Institute Genome Sequencing Center for Infectious Disease"/>
            <person name="Wu L."/>
            <person name="Ma J."/>
        </authorList>
    </citation>
    <scope>NUCLEOTIDE SEQUENCE [LARGE SCALE GENOMIC DNA]</scope>
    <source>
        <strain evidence="7">JCM 17759</strain>
    </source>
</reference>
<dbReference type="Proteomes" id="UP001500840">
    <property type="component" value="Unassembled WGS sequence"/>
</dbReference>
<evidence type="ECO:0000313" key="6">
    <source>
        <dbReference type="EMBL" id="GAA4470997.1"/>
    </source>
</evidence>
<dbReference type="RefSeq" id="WP_345327846.1">
    <property type="nucleotide sequence ID" value="NZ_BAABGA010000120.1"/>
</dbReference>
<evidence type="ECO:0000256" key="1">
    <source>
        <dbReference type="ARBA" id="ARBA00005417"/>
    </source>
</evidence>
<evidence type="ECO:0000256" key="4">
    <source>
        <dbReference type="ARBA" id="ARBA00022840"/>
    </source>
</evidence>
<keyword evidence="7" id="KW-1185">Reference proteome</keyword>
<keyword evidence="2" id="KW-0813">Transport</keyword>
<feature type="domain" description="ABC transporter" evidence="5">
    <location>
        <begin position="9"/>
        <end position="240"/>
    </location>
</feature>
<dbReference type="EMBL" id="BAABGA010000120">
    <property type="protein sequence ID" value="GAA4470997.1"/>
    <property type="molecule type" value="Genomic_DNA"/>
</dbReference>
<gene>
    <name evidence="6" type="ORF">GCM10023156_64900</name>
</gene>
<dbReference type="PANTHER" id="PTHR43335">
    <property type="entry name" value="ABC TRANSPORTER, ATP-BINDING PROTEIN"/>
    <property type="match status" value="1"/>
</dbReference>
<evidence type="ECO:0000259" key="5">
    <source>
        <dbReference type="PROSITE" id="PS50893"/>
    </source>
</evidence>
<dbReference type="InterPro" id="IPR003439">
    <property type="entry name" value="ABC_transporter-like_ATP-bd"/>
</dbReference>
<sequence>MSDTAAPAISATGLTRYFDLRCVVNQLDFDVPAGKVTALLGLNGAGKTTSIRMMMGLLAPTRGRCKTLGVDSQSLSPENRRRIGYLVEGHYLYPWMRVSEIAKFTRSFNDHWDQQRFAEIVAHFAIDARQRAGELSRGQRAGVSLAATLAADPELLIMDDPALGLDPVSRRSLNETLIDFAGQTTRDGQPRTVLLSTHLIDDVERIADEIAVMIAGRLLIHTSLADFQIRVDRYAMEVSPDEDPAALLSKLQAIASGIIEARMVGKHVLICVADAPNDFAEKLKSLAHGDVERLTTSLDDLVVAYLSRERAEHSFVTRTHHGKDCIDNDFLVSTLERSR</sequence>
<keyword evidence="4" id="KW-0067">ATP-binding</keyword>
<dbReference type="SMART" id="SM00382">
    <property type="entry name" value="AAA"/>
    <property type="match status" value="1"/>
</dbReference>
<evidence type="ECO:0000313" key="7">
    <source>
        <dbReference type="Proteomes" id="UP001500840"/>
    </source>
</evidence>
<dbReference type="Gene3D" id="3.40.50.300">
    <property type="entry name" value="P-loop containing nucleotide triphosphate hydrolases"/>
    <property type="match status" value="1"/>
</dbReference>
<dbReference type="SUPFAM" id="SSF52540">
    <property type="entry name" value="P-loop containing nucleoside triphosphate hydrolases"/>
    <property type="match status" value="1"/>
</dbReference>
<name>A0ABP8NTC7_9BACT</name>
<dbReference type="InterPro" id="IPR003593">
    <property type="entry name" value="AAA+_ATPase"/>
</dbReference>
<keyword evidence="3" id="KW-0547">Nucleotide-binding</keyword>